<dbReference type="EMBL" id="BA000038">
    <property type="protein sequence ID" value="BAC97567.1"/>
    <property type="molecule type" value="Genomic_DNA"/>
</dbReference>
<reference evidence="4 5" key="1">
    <citation type="journal article" date="2003" name="Genome Res.">
        <title>Comparative genome analysis of Vibrio vulnificus, a marine pathogen.</title>
        <authorList>
            <person name="Chen C.Y."/>
            <person name="Wu K.M."/>
            <person name="Chang Y.C."/>
            <person name="Chang C.H."/>
            <person name="Tsai H.C."/>
            <person name="Liao T.L."/>
            <person name="Liu Y.M."/>
            <person name="Chen H.J."/>
            <person name="Shen A.B."/>
            <person name="Li J.C."/>
            <person name="Su T.L."/>
            <person name="Shao C.P."/>
            <person name="Lee C.T."/>
            <person name="Hor L.I."/>
            <person name="Tsai S.F."/>
        </authorList>
    </citation>
    <scope>NUCLEOTIDE SEQUENCE [LARGE SCALE GENOMIC DNA]</scope>
    <source>
        <strain evidence="4 5">YJ016</strain>
    </source>
</reference>
<sequence length="593" mass="65847">MDMYYCYLFEAKSIQAYLFQSNKLRDVISASERLDRLVDSSAESVLGMVLNTAKLSSDLFDVAPDSPQSIYFLRCKGGAFYAYCRSESPLLALRSGWTLTLSQLFPSLIYTDALSQAENLPQAMTLGLKQLNTDRNSPHPCLPLATSLVLRTARTGKGAVPLSRLATQGSVQSERELDIDTELHRQAYQLFGMRDSAALQDSFTPEELKGVVRYPINFETQFPFAGAVDALTRDQRDAIKDMALIHIDGNGLGILLRQLKQVLHAQPVEEYQHAFRAFSAALSAATQKAAQESTRMVYQQVSSEGAYSTVVLPMRPIVLGGDDVTLFCRADLAIDYAETFCIAFQRESQKILAPLYQRYLANSDIKPYLTASGGVLFHKAGHPFPHCHQLVEGLCEQAKILTKSVYGTQSNKVGPAALAFYRVSNATQSDIGALIEQAQTFALSAGEQICLTQCSYFVSMTDDEQAALESELGKPLLVNRSLGKLRDLIQVSNNKVGKAPMSMSKWRQLATLLSQRDFVEAKRLYNRSRALCLESQKVTEFDRRVSALSGETTSEAAWCWKASNQWQTFINDVLLVEHFQPVSIPQVAQEEVE</sequence>
<dbReference type="Proteomes" id="UP000002675">
    <property type="component" value="Chromosome II"/>
</dbReference>
<name>Q7MC46_VIBVY</name>
<keyword evidence="1" id="KW-0547">Nucleotide-binding</keyword>
<proteinExistence type="predicted"/>
<dbReference type="HOGENOM" id="CLU_037606_1_0_6"/>
<evidence type="ECO:0000259" key="3">
    <source>
        <dbReference type="Pfam" id="PF22335"/>
    </source>
</evidence>
<evidence type="ECO:0000256" key="2">
    <source>
        <dbReference type="ARBA" id="ARBA00023118"/>
    </source>
</evidence>
<gene>
    <name evidence="4" type="ordered locus">VVA1541</name>
</gene>
<dbReference type="KEGG" id="vvy:VVA1541"/>
<dbReference type="InterPro" id="IPR054767">
    <property type="entry name" value="Cas10-Cmr2_palm2"/>
</dbReference>
<dbReference type="GO" id="GO:0000166">
    <property type="term" value="F:nucleotide binding"/>
    <property type="evidence" value="ECO:0007669"/>
    <property type="project" value="UniProtKB-KW"/>
</dbReference>
<evidence type="ECO:0000313" key="5">
    <source>
        <dbReference type="Proteomes" id="UP000002675"/>
    </source>
</evidence>
<keyword evidence="2" id="KW-0051">Antiviral defense</keyword>
<protein>
    <recommendedName>
        <fullName evidence="3">Cas10/Cmr2 second palm domain-containing protein</fullName>
    </recommendedName>
</protein>
<evidence type="ECO:0000313" key="4">
    <source>
        <dbReference type="EMBL" id="BAC97567.1"/>
    </source>
</evidence>
<dbReference type="Pfam" id="PF22335">
    <property type="entry name" value="Cas10-Cmr2_palm2"/>
    <property type="match status" value="1"/>
</dbReference>
<dbReference type="Gene3D" id="3.30.70.270">
    <property type="match status" value="1"/>
</dbReference>
<accession>Q7MC46</accession>
<dbReference type="AlphaFoldDB" id="Q7MC46"/>
<evidence type="ECO:0000256" key="1">
    <source>
        <dbReference type="ARBA" id="ARBA00022741"/>
    </source>
</evidence>
<feature type="domain" description="Cas10/Cmr2 second palm" evidence="3">
    <location>
        <begin position="242"/>
        <end position="400"/>
    </location>
</feature>
<dbReference type="InterPro" id="IPR043128">
    <property type="entry name" value="Rev_trsase/Diguanyl_cyclase"/>
</dbReference>
<dbReference type="GO" id="GO:0051607">
    <property type="term" value="P:defense response to virus"/>
    <property type="evidence" value="ECO:0007669"/>
    <property type="project" value="UniProtKB-KW"/>
</dbReference>
<organism evidence="4 5">
    <name type="scientific">Vibrio vulnificus (strain YJ016)</name>
    <dbReference type="NCBI Taxonomy" id="196600"/>
    <lineage>
        <taxon>Bacteria</taxon>
        <taxon>Pseudomonadati</taxon>
        <taxon>Pseudomonadota</taxon>
        <taxon>Gammaproteobacteria</taxon>
        <taxon>Vibrionales</taxon>
        <taxon>Vibrionaceae</taxon>
        <taxon>Vibrio</taxon>
    </lineage>
</organism>